<protein>
    <submittedName>
        <fullName evidence="1">PilN domain-containing protein</fullName>
    </submittedName>
</protein>
<accession>A0A6N0I0K2</accession>
<dbReference type="Proteomes" id="UP000509658">
    <property type="component" value="Chromosome"/>
</dbReference>
<evidence type="ECO:0000313" key="1">
    <source>
        <dbReference type="EMBL" id="QKQ28152.1"/>
    </source>
</evidence>
<dbReference type="KEGG" id="rev:HUE57_04825"/>
<proteinExistence type="predicted"/>
<name>A0A6N0I0K2_9GAMM</name>
<dbReference type="AlphaFoldDB" id="A0A6N0I0K2"/>
<gene>
    <name evidence="1" type="ORF">HUE57_04825</name>
</gene>
<dbReference type="EMBL" id="CP054491">
    <property type="protein sequence ID" value="QKQ28152.1"/>
    <property type="molecule type" value="Genomic_DNA"/>
</dbReference>
<reference evidence="1 2" key="1">
    <citation type="submission" date="2020-05" db="EMBL/GenBank/DDBJ databases">
        <title>Horizontal transmission and recombination maintain forever young bacterial symbiont genomes.</title>
        <authorList>
            <person name="Russell S.L."/>
            <person name="Pepper-Tunick E."/>
            <person name="Svedberg J."/>
            <person name="Byrne A."/>
            <person name="Ruelas Castillo J."/>
            <person name="Vollmers C."/>
            <person name="Beinart R.A."/>
            <person name="Corbett-Detig R."/>
        </authorList>
    </citation>
    <scope>NUCLEOTIDE SEQUENCE [LARGE SCALE GENOMIC DNA]</scope>
    <source>
        <strain evidence="1">Santa_Monica_outfall</strain>
    </source>
</reference>
<sequence length="66" mass="7245">MKRQNLSINGSAESNARVSAYMRNIDSSEWIGNPRLSIITGKSSGPSRTNDFKLSASQIIKNPYGE</sequence>
<evidence type="ECO:0000313" key="2">
    <source>
        <dbReference type="Proteomes" id="UP000509658"/>
    </source>
</evidence>
<dbReference type="InterPro" id="IPR007813">
    <property type="entry name" value="PilN"/>
</dbReference>
<dbReference type="Pfam" id="PF05137">
    <property type="entry name" value="PilN"/>
    <property type="match status" value="1"/>
</dbReference>
<organism evidence="1 2">
    <name type="scientific">Candidatus Reidiella endopervernicosa</name>
    <dbReference type="NCBI Taxonomy" id="2738883"/>
    <lineage>
        <taxon>Bacteria</taxon>
        <taxon>Pseudomonadati</taxon>
        <taxon>Pseudomonadota</taxon>
        <taxon>Gammaproteobacteria</taxon>
        <taxon>Candidatus Reidiella</taxon>
    </lineage>
</organism>
<keyword evidence="2" id="KW-1185">Reference proteome</keyword>